<dbReference type="AlphaFoldDB" id="X1ID47"/>
<feature type="non-terminal residue" evidence="1">
    <location>
        <position position="33"/>
    </location>
</feature>
<comment type="caution">
    <text evidence="1">The sequence shown here is derived from an EMBL/GenBank/DDBJ whole genome shotgun (WGS) entry which is preliminary data.</text>
</comment>
<dbReference type="EMBL" id="BARU01019674">
    <property type="protein sequence ID" value="GAH55488.1"/>
    <property type="molecule type" value="Genomic_DNA"/>
</dbReference>
<evidence type="ECO:0000313" key="1">
    <source>
        <dbReference type="EMBL" id="GAH55488.1"/>
    </source>
</evidence>
<name>X1ID47_9ZZZZ</name>
<accession>X1ID47</accession>
<protein>
    <submittedName>
        <fullName evidence="1">Uncharacterized protein</fullName>
    </submittedName>
</protein>
<sequence>MIWQEKNRKRYDALSYEDQAKFYLLAMAKGYTD</sequence>
<reference evidence="1" key="1">
    <citation type="journal article" date="2014" name="Front. Microbiol.">
        <title>High frequency of phylogenetically diverse reductive dehalogenase-homologous genes in deep subseafloor sedimentary metagenomes.</title>
        <authorList>
            <person name="Kawai M."/>
            <person name="Futagami T."/>
            <person name="Toyoda A."/>
            <person name="Takaki Y."/>
            <person name="Nishi S."/>
            <person name="Hori S."/>
            <person name="Arai W."/>
            <person name="Tsubouchi T."/>
            <person name="Morono Y."/>
            <person name="Uchiyama I."/>
            <person name="Ito T."/>
            <person name="Fujiyama A."/>
            <person name="Inagaki F."/>
            <person name="Takami H."/>
        </authorList>
    </citation>
    <scope>NUCLEOTIDE SEQUENCE</scope>
    <source>
        <strain evidence="1">Expedition CK06-06</strain>
    </source>
</reference>
<proteinExistence type="predicted"/>
<gene>
    <name evidence="1" type="ORF">S03H2_32377</name>
</gene>
<organism evidence="1">
    <name type="scientific">marine sediment metagenome</name>
    <dbReference type="NCBI Taxonomy" id="412755"/>
    <lineage>
        <taxon>unclassified sequences</taxon>
        <taxon>metagenomes</taxon>
        <taxon>ecological metagenomes</taxon>
    </lineage>
</organism>